<keyword evidence="6" id="KW-0752">Steroid biosynthesis</keyword>
<keyword evidence="12" id="KW-0753">Steroid metabolism</keyword>
<keyword evidence="7 13" id="KW-1133">Transmembrane helix</keyword>
<keyword evidence="10 13" id="KW-0472">Membrane</keyword>
<dbReference type="AlphaFoldDB" id="A0A397GDJ2"/>
<dbReference type="GO" id="GO:0016126">
    <property type="term" value="P:sterol biosynthetic process"/>
    <property type="evidence" value="ECO:0007669"/>
    <property type="project" value="UniProtKB-KW"/>
</dbReference>
<sequence length="139" mass="15998">MLNFLPQFSGYLPLWTLLISLTAIFNTFQNFLTLSLTKQIYNAKPEQVTELSSRTFAVWSFCSAIIRFYVAYNINIESIYQLGIWTYVIGISHFTSELLYFRSANIGPGLLAPIIVAGISLIWMINQYSFYVNKNIKNE</sequence>
<feature type="transmembrane region" description="Helical" evidence="13">
    <location>
        <begin position="108"/>
        <end position="125"/>
    </location>
</feature>
<dbReference type="GO" id="GO:0030674">
    <property type="term" value="F:protein-macromolecule adaptor activity"/>
    <property type="evidence" value="ECO:0007669"/>
    <property type="project" value="TreeGrafter"/>
</dbReference>
<keyword evidence="8" id="KW-0756">Sterol biosynthesis</keyword>
<dbReference type="Pfam" id="PF03694">
    <property type="entry name" value="Erg28"/>
    <property type="match status" value="1"/>
</dbReference>
<dbReference type="OrthoDB" id="6485510at2759"/>
<evidence type="ECO:0000256" key="6">
    <source>
        <dbReference type="ARBA" id="ARBA00022955"/>
    </source>
</evidence>
<comment type="similarity">
    <text evidence="2">Belongs to the ERG28 family.</text>
</comment>
<keyword evidence="4 13" id="KW-0812">Transmembrane</keyword>
<accession>A0A397GDJ2</accession>
<evidence type="ECO:0000256" key="4">
    <source>
        <dbReference type="ARBA" id="ARBA00022692"/>
    </source>
</evidence>
<dbReference type="Proteomes" id="UP000266861">
    <property type="component" value="Unassembled WGS sequence"/>
</dbReference>
<evidence type="ECO:0000256" key="10">
    <source>
        <dbReference type="ARBA" id="ARBA00023136"/>
    </source>
</evidence>
<evidence type="ECO:0000256" key="1">
    <source>
        <dbReference type="ARBA" id="ARBA00004477"/>
    </source>
</evidence>
<comment type="subcellular location">
    <subcellularLocation>
        <location evidence="1">Endoplasmic reticulum membrane</location>
        <topology evidence="1">Multi-pass membrane protein</topology>
    </subcellularLocation>
</comment>
<dbReference type="EMBL" id="PQFF01000457">
    <property type="protein sequence ID" value="RHZ49021.1"/>
    <property type="molecule type" value="Genomic_DNA"/>
</dbReference>
<evidence type="ECO:0000256" key="12">
    <source>
        <dbReference type="ARBA" id="ARBA00023221"/>
    </source>
</evidence>
<evidence type="ECO:0000256" key="11">
    <source>
        <dbReference type="ARBA" id="ARBA00023166"/>
    </source>
</evidence>
<organism evidence="14 15">
    <name type="scientific">Diversispora epigaea</name>
    <dbReference type="NCBI Taxonomy" id="1348612"/>
    <lineage>
        <taxon>Eukaryota</taxon>
        <taxon>Fungi</taxon>
        <taxon>Fungi incertae sedis</taxon>
        <taxon>Mucoromycota</taxon>
        <taxon>Glomeromycotina</taxon>
        <taxon>Glomeromycetes</taxon>
        <taxon>Diversisporales</taxon>
        <taxon>Diversisporaceae</taxon>
        <taxon>Diversispora</taxon>
    </lineage>
</organism>
<gene>
    <name evidence="14" type="ORF">Glove_535g40</name>
</gene>
<reference evidence="14 15" key="1">
    <citation type="submission" date="2018-08" db="EMBL/GenBank/DDBJ databases">
        <title>Genome and evolution of the arbuscular mycorrhizal fungus Diversispora epigaea (formerly Glomus versiforme) and its bacterial endosymbionts.</title>
        <authorList>
            <person name="Sun X."/>
            <person name="Fei Z."/>
            <person name="Harrison M."/>
        </authorList>
    </citation>
    <scope>NUCLEOTIDE SEQUENCE [LARGE SCALE GENOMIC DNA]</scope>
    <source>
        <strain evidence="14 15">IT104</strain>
    </source>
</reference>
<name>A0A397GDJ2_9GLOM</name>
<evidence type="ECO:0000256" key="13">
    <source>
        <dbReference type="SAM" id="Phobius"/>
    </source>
</evidence>
<evidence type="ECO:0000256" key="3">
    <source>
        <dbReference type="ARBA" id="ARBA00022516"/>
    </source>
</evidence>
<evidence type="ECO:0000313" key="15">
    <source>
        <dbReference type="Proteomes" id="UP000266861"/>
    </source>
</evidence>
<keyword evidence="3" id="KW-0444">Lipid biosynthesis</keyword>
<proteinExistence type="inferred from homology"/>
<keyword evidence="11" id="KW-1207">Sterol metabolism</keyword>
<dbReference type="STRING" id="1348612.A0A397GDJ2"/>
<comment type="caution">
    <text evidence="14">The sequence shown here is derived from an EMBL/GenBank/DDBJ whole genome shotgun (WGS) entry which is preliminary data.</text>
</comment>
<keyword evidence="9" id="KW-0443">Lipid metabolism</keyword>
<evidence type="ECO:0000313" key="14">
    <source>
        <dbReference type="EMBL" id="RHZ49021.1"/>
    </source>
</evidence>
<evidence type="ECO:0000256" key="8">
    <source>
        <dbReference type="ARBA" id="ARBA00023011"/>
    </source>
</evidence>
<dbReference type="GO" id="GO:0005789">
    <property type="term" value="C:endoplasmic reticulum membrane"/>
    <property type="evidence" value="ECO:0007669"/>
    <property type="project" value="UniProtKB-SubCell"/>
</dbReference>
<keyword evidence="5" id="KW-0256">Endoplasmic reticulum</keyword>
<evidence type="ECO:0008006" key="16">
    <source>
        <dbReference type="Google" id="ProtNLM"/>
    </source>
</evidence>
<dbReference type="InterPro" id="IPR005352">
    <property type="entry name" value="Erg28"/>
</dbReference>
<evidence type="ECO:0000256" key="7">
    <source>
        <dbReference type="ARBA" id="ARBA00022989"/>
    </source>
</evidence>
<evidence type="ECO:0000256" key="5">
    <source>
        <dbReference type="ARBA" id="ARBA00022824"/>
    </source>
</evidence>
<evidence type="ECO:0000256" key="2">
    <source>
        <dbReference type="ARBA" id="ARBA00005377"/>
    </source>
</evidence>
<dbReference type="PANTHER" id="PTHR15451">
    <property type="entry name" value="ERGOSTEROL BIOSYNTHETIC PROTEIN 28-RELATED"/>
    <property type="match status" value="1"/>
</dbReference>
<protein>
    <recommendedName>
        <fullName evidence="16">Ergosterol biosynthesis protein</fullName>
    </recommendedName>
</protein>
<dbReference type="PANTHER" id="PTHR15451:SF19">
    <property type="entry name" value="ERGOSTEROL BIOSYNTHETIC PROTEIN 28 HOMOLOG"/>
    <property type="match status" value="1"/>
</dbReference>
<feature type="transmembrane region" description="Helical" evidence="13">
    <location>
        <begin position="12"/>
        <end position="34"/>
    </location>
</feature>
<keyword evidence="15" id="KW-1185">Reference proteome</keyword>
<evidence type="ECO:0000256" key="9">
    <source>
        <dbReference type="ARBA" id="ARBA00023098"/>
    </source>
</evidence>